<evidence type="ECO:0000313" key="1">
    <source>
        <dbReference type="EnsemblMetazoa" id="RPRC013521-PA"/>
    </source>
</evidence>
<accession>T1IB50</accession>
<protein>
    <submittedName>
        <fullName evidence="1">Uncharacterized protein</fullName>
    </submittedName>
</protein>
<dbReference type="Proteomes" id="UP000015103">
    <property type="component" value="Unassembled WGS sequence"/>
</dbReference>
<evidence type="ECO:0000313" key="2">
    <source>
        <dbReference type="Proteomes" id="UP000015103"/>
    </source>
</evidence>
<reference evidence="1" key="1">
    <citation type="submission" date="2015-05" db="UniProtKB">
        <authorList>
            <consortium name="EnsemblMetazoa"/>
        </authorList>
    </citation>
    <scope>IDENTIFICATION</scope>
</reference>
<dbReference type="InParanoid" id="T1IB50"/>
<dbReference type="HOGENOM" id="CLU_2148952_0_0_1"/>
<proteinExistence type="predicted"/>
<sequence>MENNEDEDFAGNYFKPKRATELLIRAQQDVARANSYMYGSKGFNFQGSLNAINNWTSVKGSQQQNFLNNSWSGASTNINGWLVRKPVRLESLPVVDKKPLHKPQQLNTLDVI</sequence>
<dbReference type="EMBL" id="ACPB03007241">
    <property type="status" value="NOT_ANNOTATED_CDS"/>
    <property type="molecule type" value="Genomic_DNA"/>
</dbReference>
<name>T1IB50_RHOPR</name>
<dbReference type="EnsemblMetazoa" id="RPRC013521-RA">
    <property type="protein sequence ID" value="RPRC013521-PA"/>
    <property type="gene ID" value="RPRC013521"/>
</dbReference>
<dbReference type="AlphaFoldDB" id="T1IB50"/>
<dbReference type="VEuPathDB" id="VectorBase:RPRC013521"/>
<organism evidence="1 2">
    <name type="scientific">Rhodnius prolixus</name>
    <name type="common">Triatomid bug</name>
    <dbReference type="NCBI Taxonomy" id="13249"/>
    <lineage>
        <taxon>Eukaryota</taxon>
        <taxon>Metazoa</taxon>
        <taxon>Ecdysozoa</taxon>
        <taxon>Arthropoda</taxon>
        <taxon>Hexapoda</taxon>
        <taxon>Insecta</taxon>
        <taxon>Pterygota</taxon>
        <taxon>Neoptera</taxon>
        <taxon>Paraneoptera</taxon>
        <taxon>Hemiptera</taxon>
        <taxon>Heteroptera</taxon>
        <taxon>Panheteroptera</taxon>
        <taxon>Cimicomorpha</taxon>
        <taxon>Reduviidae</taxon>
        <taxon>Triatominae</taxon>
        <taxon>Rhodnius</taxon>
    </lineage>
</organism>
<keyword evidence="2" id="KW-1185">Reference proteome</keyword>